<proteinExistence type="predicted"/>
<dbReference type="AlphaFoldDB" id="A0A8H4NBC6"/>
<evidence type="ECO:0000313" key="2">
    <source>
        <dbReference type="Proteomes" id="UP000605986"/>
    </source>
</evidence>
<protein>
    <submittedName>
        <fullName evidence="1">Uncharacterized protein</fullName>
    </submittedName>
</protein>
<name>A0A8H4NBC6_9HYPO</name>
<comment type="caution">
    <text evidence="1">The sequence shown here is derived from an EMBL/GenBank/DDBJ whole genome shotgun (WGS) entry which is preliminary data.</text>
</comment>
<gene>
    <name evidence="1" type="ORF">F53441_14567</name>
</gene>
<keyword evidence="2" id="KW-1185">Reference proteome</keyword>
<dbReference type="EMBL" id="JAADJG010001448">
    <property type="protein sequence ID" value="KAF4416071.1"/>
    <property type="molecule type" value="Genomic_DNA"/>
</dbReference>
<sequence>MRTKLASRSILMTIRPVPGLIYSRSDFATIAGPKGGNQFGHSSGITITDADGKELWNDKSPGGATSCANPNMELKVKSSCWDGEYIFNCGCDVFARMQGCNVQTSGGRSFKGEVDSSTQFIGIAISQTNICGASFPVRDECKEGATFEVVSHNPKMSVIVRLHGTSERQAMEGMPGCYVK</sequence>
<organism evidence="1 2">
    <name type="scientific">Fusarium austroafricanum</name>
    <dbReference type="NCBI Taxonomy" id="2364996"/>
    <lineage>
        <taxon>Eukaryota</taxon>
        <taxon>Fungi</taxon>
        <taxon>Dikarya</taxon>
        <taxon>Ascomycota</taxon>
        <taxon>Pezizomycotina</taxon>
        <taxon>Sordariomycetes</taxon>
        <taxon>Hypocreomycetidae</taxon>
        <taxon>Hypocreales</taxon>
        <taxon>Nectriaceae</taxon>
        <taxon>Fusarium</taxon>
        <taxon>Fusarium concolor species complex</taxon>
    </lineage>
</organism>
<reference evidence="1" key="1">
    <citation type="submission" date="2020-01" db="EMBL/GenBank/DDBJ databases">
        <title>Identification and distribution of gene clusters putatively required for synthesis of sphingolipid metabolism inhibitors in phylogenetically diverse species of the filamentous fungus Fusarium.</title>
        <authorList>
            <person name="Kim H.-S."/>
            <person name="Busman M."/>
            <person name="Brown D.W."/>
            <person name="Divon H."/>
            <person name="Uhlig S."/>
            <person name="Proctor R.H."/>
        </authorList>
    </citation>
    <scope>NUCLEOTIDE SEQUENCE</scope>
    <source>
        <strain evidence="1">NRRL 53441</strain>
    </source>
</reference>
<dbReference type="OrthoDB" id="4387630at2759"/>
<evidence type="ECO:0000313" key="1">
    <source>
        <dbReference type="EMBL" id="KAF4416071.1"/>
    </source>
</evidence>
<accession>A0A8H4NBC6</accession>
<dbReference type="Proteomes" id="UP000605986">
    <property type="component" value="Unassembled WGS sequence"/>
</dbReference>